<dbReference type="EMBL" id="JBHMFE010000015">
    <property type="protein sequence ID" value="MFB9109490.1"/>
    <property type="molecule type" value="Genomic_DNA"/>
</dbReference>
<sequence length="432" mass="46954">MLTRLTILLFFILTSSINAQIYTPSGTIQGSSWNNDIGIGTNNPTAKLHINNGDNSYGAILANANEFPFSLYTKTFNTVPYLESFRIGLKYLENENNGFISFYRGGSVSGGFLGFSTDGIERIRISDIGNVGIGTSSPIGKLQIDYDPVSQVGILLNNNTGSTVGSGNIQFADNGTLKWNLTTNASNDFFLYNQDGPGQGANLFIKKSNGNVGIGTTNPTKKLEIYSNANTTLKIANGNPAAFPTEIHLGGNPDFTKSAIISAPNAAGWYRQDLFFCLANGNDTSSVGLSDAAMVIKSYNAGKFGNVGIGTIAPDEKLTVKGKIHAEEVKIDLSVPAPDYVFRDDYKLKTLQEVEDYIKKNSHLPEIPSAKEIEKNGLMLAEMNMSLLKKIEELTLYSIEQNKKIEAQSKEIETLKDLVLRVAKIENDLAKK</sequence>
<name>A0ABV5HDX7_9FLAO</name>
<evidence type="ECO:0000313" key="3">
    <source>
        <dbReference type="Proteomes" id="UP001589562"/>
    </source>
</evidence>
<dbReference type="Proteomes" id="UP001589562">
    <property type="component" value="Unassembled WGS sequence"/>
</dbReference>
<proteinExistence type="predicted"/>
<gene>
    <name evidence="2" type="ORF">ACFFVK_12965</name>
</gene>
<comment type="caution">
    <text evidence="2">The sequence shown here is derived from an EMBL/GenBank/DDBJ whole genome shotgun (WGS) entry which is preliminary data.</text>
</comment>
<feature type="signal peptide" evidence="1">
    <location>
        <begin position="1"/>
        <end position="19"/>
    </location>
</feature>
<accession>A0ABV5HDX7</accession>
<evidence type="ECO:0000256" key="1">
    <source>
        <dbReference type="SAM" id="SignalP"/>
    </source>
</evidence>
<feature type="chain" id="PRO_5047419673" description="Endosialidase-like protein" evidence="1">
    <location>
        <begin position="20"/>
        <end position="432"/>
    </location>
</feature>
<evidence type="ECO:0008006" key="4">
    <source>
        <dbReference type="Google" id="ProtNLM"/>
    </source>
</evidence>
<keyword evidence="1" id="KW-0732">Signal</keyword>
<protein>
    <recommendedName>
        <fullName evidence="4">Endosialidase-like protein</fullName>
    </recommendedName>
</protein>
<dbReference type="RefSeq" id="WP_379680581.1">
    <property type="nucleotide sequence ID" value="NZ_JBHMFE010000015.1"/>
</dbReference>
<evidence type="ECO:0000313" key="2">
    <source>
        <dbReference type="EMBL" id="MFB9109490.1"/>
    </source>
</evidence>
<organism evidence="2 3">
    <name type="scientific">Flavobacterium gyeonganense</name>
    <dbReference type="NCBI Taxonomy" id="1310418"/>
    <lineage>
        <taxon>Bacteria</taxon>
        <taxon>Pseudomonadati</taxon>
        <taxon>Bacteroidota</taxon>
        <taxon>Flavobacteriia</taxon>
        <taxon>Flavobacteriales</taxon>
        <taxon>Flavobacteriaceae</taxon>
        <taxon>Flavobacterium</taxon>
    </lineage>
</organism>
<reference evidence="2 3" key="1">
    <citation type="submission" date="2024-09" db="EMBL/GenBank/DDBJ databases">
        <authorList>
            <person name="Sun Q."/>
            <person name="Mori K."/>
        </authorList>
    </citation>
    <scope>NUCLEOTIDE SEQUENCE [LARGE SCALE GENOMIC DNA]</scope>
    <source>
        <strain evidence="2 3">CECT 8365</strain>
    </source>
</reference>
<keyword evidence="3" id="KW-1185">Reference proteome</keyword>